<reference evidence="2 3" key="1">
    <citation type="submission" date="2019-07" db="EMBL/GenBank/DDBJ databases">
        <title>Genomics analysis of Aphanomyces spp. identifies a new class of oomycete effector associated with host adaptation.</title>
        <authorList>
            <person name="Gaulin E."/>
        </authorList>
    </citation>
    <scope>NUCLEOTIDE SEQUENCE [LARGE SCALE GENOMIC DNA]</scope>
    <source>
        <strain evidence="2 3">ATCC 201684</strain>
    </source>
</reference>
<keyword evidence="1" id="KW-0472">Membrane</keyword>
<feature type="transmembrane region" description="Helical" evidence="1">
    <location>
        <begin position="138"/>
        <end position="159"/>
    </location>
</feature>
<accession>A0A6G0WTU5</accession>
<dbReference type="Proteomes" id="UP000481153">
    <property type="component" value="Unassembled WGS sequence"/>
</dbReference>
<name>A0A6G0WTU5_9STRA</name>
<feature type="transmembrane region" description="Helical" evidence="1">
    <location>
        <begin position="211"/>
        <end position="234"/>
    </location>
</feature>
<gene>
    <name evidence="2" type="ORF">Ae201684_011747</name>
</gene>
<keyword evidence="3" id="KW-1185">Reference proteome</keyword>
<keyword evidence="1" id="KW-1133">Transmembrane helix</keyword>
<evidence type="ECO:0000256" key="1">
    <source>
        <dbReference type="SAM" id="Phobius"/>
    </source>
</evidence>
<dbReference type="VEuPathDB" id="FungiDB:AeMF1_019212"/>
<evidence type="ECO:0000313" key="2">
    <source>
        <dbReference type="EMBL" id="KAF0730862.1"/>
    </source>
</evidence>
<comment type="caution">
    <text evidence="2">The sequence shown here is derived from an EMBL/GenBank/DDBJ whole genome shotgun (WGS) entry which is preliminary data.</text>
</comment>
<keyword evidence="1" id="KW-0812">Transmembrane</keyword>
<feature type="transmembrane region" description="Helical" evidence="1">
    <location>
        <begin position="81"/>
        <end position="100"/>
    </location>
</feature>
<dbReference type="EMBL" id="VJMJ01000149">
    <property type="protein sequence ID" value="KAF0730862.1"/>
    <property type="molecule type" value="Genomic_DNA"/>
</dbReference>
<proteinExistence type="predicted"/>
<evidence type="ECO:0000313" key="3">
    <source>
        <dbReference type="Proteomes" id="UP000481153"/>
    </source>
</evidence>
<organism evidence="2 3">
    <name type="scientific">Aphanomyces euteiches</name>
    <dbReference type="NCBI Taxonomy" id="100861"/>
    <lineage>
        <taxon>Eukaryota</taxon>
        <taxon>Sar</taxon>
        <taxon>Stramenopiles</taxon>
        <taxon>Oomycota</taxon>
        <taxon>Saprolegniomycetes</taxon>
        <taxon>Saprolegniales</taxon>
        <taxon>Verrucalvaceae</taxon>
        <taxon>Aphanomyces</taxon>
    </lineage>
</organism>
<dbReference type="AlphaFoldDB" id="A0A6G0WTU5"/>
<feature type="transmembrane region" description="Helical" evidence="1">
    <location>
        <begin position="168"/>
        <end position="191"/>
    </location>
</feature>
<protein>
    <submittedName>
        <fullName evidence="2">Uncharacterized protein</fullName>
    </submittedName>
</protein>
<sequence>MPASMLYGKGMRDFVAAFLTANKTSRKLLKPWRICKHDRILSTTYSELCLWIVEESKQPNQYTVWIAVGLVEASITSWLKFVYRCVLAAYIVYILWNRYYRHYIPLLSNLKHLGLTPDNVRYEIVVGDPAYAILSNPIVTFGMVVDNWWGMGYVTLALIRASQFQDMVLYVSGCIYLSRYVWLAYLGMRILSSLVKWRRWEASFAPVDPAFLAVCAYVYSGPMMTLMLTTSMVYQSYQMAGLLLPPELENQAIEGITGTFLLNYAKIYNYLVVSNQVRPLASSQSTRRSVSDYWYNDMKAILLFALTMKKQAKRATGAVLHELYQDSPRYHSIPLFSHRAADCFILCYNADGSVDRQVRLSLLSWLDPQLGDATFGIRECTSLHFQCVCVINNEGCPSFMPVSKSAKCIHAGDLDCQWVM</sequence>